<keyword evidence="1" id="KW-1133">Transmembrane helix</keyword>
<evidence type="ECO:0000313" key="3">
    <source>
        <dbReference type="Proteomes" id="UP000051530"/>
    </source>
</evidence>
<comment type="caution">
    <text evidence="2">The sequence shown here is derived from an EMBL/GenBank/DDBJ whole genome shotgun (WGS) entry which is preliminary data.</text>
</comment>
<keyword evidence="1" id="KW-0812">Transmembrane</keyword>
<feature type="transmembrane region" description="Helical" evidence="1">
    <location>
        <begin position="75"/>
        <end position="93"/>
    </location>
</feature>
<dbReference type="OrthoDB" id="2197649at2759"/>
<dbReference type="EMBL" id="LGUB01000009">
    <property type="protein sequence ID" value="KRH95033.1"/>
    <property type="molecule type" value="Genomic_DNA"/>
</dbReference>
<gene>
    <name evidence="2" type="ORF">M153_5000013695</name>
</gene>
<name>A0A0R0M0I8_9MICR</name>
<evidence type="ECO:0000313" key="2">
    <source>
        <dbReference type="EMBL" id="KRH95033.1"/>
    </source>
</evidence>
<feature type="transmembrane region" description="Helical" evidence="1">
    <location>
        <begin position="21"/>
        <end position="41"/>
    </location>
</feature>
<reference evidence="2 3" key="1">
    <citation type="submission" date="2015-07" db="EMBL/GenBank/DDBJ databases">
        <title>The genome of Pseudoloma neurophilia, a relevant intracellular parasite of the zebrafish.</title>
        <authorList>
            <person name="Ndikumana S."/>
            <person name="Pelin A."/>
            <person name="Sanders J."/>
            <person name="Corradi N."/>
        </authorList>
    </citation>
    <scope>NUCLEOTIDE SEQUENCE [LARGE SCALE GENOMIC DNA]</scope>
    <source>
        <strain evidence="2 3">MK1</strain>
    </source>
</reference>
<keyword evidence="1" id="KW-0472">Membrane</keyword>
<feature type="transmembrane region" description="Helical" evidence="1">
    <location>
        <begin position="99"/>
        <end position="121"/>
    </location>
</feature>
<evidence type="ECO:0000256" key="1">
    <source>
        <dbReference type="SAM" id="Phobius"/>
    </source>
</evidence>
<dbReference type="AlphaFoldDB" id="A0A0R0M0I8"/>
<sequence length="145" mass="17412">MENNLQKYRENEVMKKVFQLTLVYIFEVVLLGIEFTMIGKYQTSTRTAFTITIIYISNTLYIISALILKRSLQFRLYPVIFAFTITMTFLHPFPKKGIFMLIKLLQIVVTISRAIWVFFFYESFRNIFDWQNFLKYKSNQRLIGK</sequence>
<dbReference type="VEuPathDB" id="MicrosporidiaDB:M153_5000013695"/>
<proteinExistence type="predicted"/>
<organism evidence="2 3">
    <name type="scientific">Pseudoloma neurophilia</name>
    <dbReference type="NCBI Taxonomy" id="146866"/>
    <lineage>
        <taxon>Eukaryota</taxon>
        <taxon>Fungi</taxon>
        <taxon>Fungi incertae sedis</taxon>
        <taxon>Microsporidia</taxon>
        <taxon>Pseudoloma</taxon>
    </lineage>
</organism>
<feature type="transmembrane region" description="Helical" evidence="1">
    <location>
        <begin position="47"/>
        <end position="68"/>
    </location>
</feature>
<dbReference type="Proteomes" id="UP000051530">
    <property type="component" value="Unassembled WGS sequence"/>
</dbReference>
<keyword evidence="3" id="KW-1185">Reference proteome</keyword>
<protein>
    <submittedName>
        <fullName evidence="2">Putative transporter</fullName>
    </submittedName>
</protein>
<accession>A0A0R0M0I8</accession>